<feature type="region of interest" description="Disordered" evidence="1">
    <location>
        <begin position="66"/>
        <end position="86"/>
    </location>
</feature>
<sequence>MLPQRSGREPGHDHRQHWLALVVAVLLHAVFVVAIWYGMRPPPTTALAQAQPDEVLQVRFIASTPNTLAEPPPLQAPPPPSKPRVLPRRPEPVAKNAMTLQLPTPRPAAAAHLYDEHGQPLLPAAATSAPEPGYVQHLPQGDARVMQHTDPIKYKATRFEQYFPPPGETAGGAAVRHVVDAVVKSQDVDLPGGVHLKCMTVLGIPTPNCINPPAPPSAKDGDERLSMAPASPLDGAAHAPKKPAEEACVAMYRAGKPLVWGCPVDTPNRAVDAELRDRAAGAARAH</sequence>
<evidence type="ECO:0000313" key="3">
    <source>
        <dbReference type="EMBL" id="TPG11351.1"/>
    </source>
</evidence>
<dbReference type="OrthoDB" id="5949272at2"/>
<comment type="caution">
    <text evidence="3">The sequence shown here is derived from an EMBL/GenBank/DDBJ whole genome shotgun (WGS) entry which is preliminary data.</text>
</comment>
<dbReference type="AlphaFoldDB" id="A0A502CHY2"/>
<feature type="region of interest" description="Disordered" evidence="1">
    <location>
        <begin position="212"/>
        <end position="239"/>
    </location>
</feature>
<protein>
    <submittedName>
        <fullName evidence="3">Uncharacterized protein</fullName>
    </submittedName>
</protein>
<gene>
    <name evidence="3" type="ORF">EAH88_02095</name>
</gene>
<organism evidence="3 4">
    <name type="scientific">Rhodanobacter glycinis</name>
    <dbReference type="NCBI Taxonomy" id="582702"/>
    <lineage>
        <taxon>Bacteria</taxon>
        <taxon>Pseudomonadati</taxon>
        <taxon>Pseudomonadota</taxon>
        <taxon>Gammaproteobacteria</taxon>
        <taxon>Lysobacterales</taxon>
        <taxon>Rhodanobacteraceae</taxon>
        <taxon>Rhodanobacter</taxon>
    </lineage>
</organism>
<accession>A0A502CHY2</accession>
<evidence type="ECO:0000313" key="4">
    <source>
        <dbReference type="Proteomes" id="UP000319486"/>
    </source>
</evidence>
<feature type="compositionally biased region" description="Pro residues" evidence="1">
    <location>
        <begin position="70"/>
        <end position="82"/>
    </location>
</feature>
<feature type="transmembrane region" description="Helical" evidence="2">
    <location>
        <begin position="18"/>
        <end position="39"/>
    </location>
</feature>
<keyword evidence="2" id="KW-0472">Membrane</keyword>
<proteinExistence type="predicted"/>
<reference evidence="3 4" key="1">
    <citation type="journal article" date="2019" name="Environ. Microbiol.">
        <title>Species interactions and distinct microbial communities in high Arctic permafrost affected cryosols are associated with the CH4 and CO2 gas fluxes.</title>
        <authorList>
            <person name="Altshuler I."/>
            <person name="Hamel J."/>
            <person name="Turney S."/>
            <person name="Magnuson E."/>
            <person name="Levesque R."/>
            <person name="Greer C."/>
            <person name="Whyte L.G."/>
        </authorList>
    </citation>
    <scope>NUCLEOTIDE SEQUENCE [LARGE SCALE GENOMIC DNA]</scope>
    <source>
        <strain evidence="3 4">S13Y</strain>
    </source>
</reference>
<dbReference type="EMBL" id="RCZO01000001">
    <property type="protein sequence ID" value="TPG11351.1"/>
    <property type="molecule type" value="Genomic_DNA"/>
</dbReference>
<evidence type="ECO:0000256" key="1">
    <source>
        <dbReference type="SAM" id="MobiDB-lite"/>
    </source>
</evidence>
<keyword evidence="2" id="KW-1133">Transmembrane helix</keyword>
<keyword evidence="2" id="KW-0812">Transmembrane</keyword>
<dbReference type="RefSeq" id="WP_140648574.1">
    <property type="nucleotide sequence ID" value="NZ_RCZB01000002.1"/>
</dbReference>
<evidence type="ECO:0000256" key="2">
    <source>
        <dbReference type="SAM" id="Phobius"/>
    </source>
</evidence>
<name>A0A502CHY2_9GAMM</name>
<dbReference type="Proteomes" id="UP000319486">
    <property type="component" value="Unassembled WGS sequence"/>
</dbReference>
<keyword evidence="4" id="KW-1185">Reference proteome</keyword>